<organism evidence="2 3">
    <name type="scientific">Bacteroides pyogenes JCM 6292</name>
    <dbReference type="NCBI Taxonomy" id="1235809"/>
    <lineage>
        <taxon>Bacteria</taxon>
        <taxon>Pseudomonadati</taxon>
        <taxon>Bacteroidota</taxon>
        <taxon>Bacteroidia</taxon>
        <taxon>Bacteroidales</taxon>
        <taxon>Bacteroidaceae</taxon>
        <taxon>Bacteroides</taxon>
    </lineage>
</organism>
<reference evidence="2 3" key="1">
    <citation type="journal article" date="2014" name="Genome Announc.">
        <title>Draft Genome Sequences of Three Strains of Bacteroides pyogenes Isolated from a Cat and Swine.</title>
        <authorList>
            <person name="Sakamoto M."/>
            <person name="Oshima K."/>
            <person name="Suda W."/>
            <person name="Kitamura K."/>
            <person name="Iida T."/>
            <person name="Hattori M."/>
            <person name="Ohkuma M."/>
        </authorList>
    </citation>
    <scope>NUCLEOTIDE SEQUENCE [LARGE SCALE GENOMIC DNA]</scope>
    <source>
        <strain evidence="2 3">JCM 6292</strain>
    </source>
</reference>
<dbReference type="InterPro" id="IPR024544">
    <property type="entry name" value="DUF3858"/>
</dbReference>
<dbReference type="Gene3D" id="2.60.120.1130">
    <property type="match status" value="1"/>
</dbReference>
<evidence type="ECO:0000259" key="1">
    <source>
        <dbReference type="Pfam" id="PF12970"/>
    </source>
</evidence>
<dbReference type="AlphaFoldDB" id="W4P9M6"/>
<evidence type="ECO:0000313" key="2">
    <source>
        <dbReference type="EMBL" id="GAE16452.1"/>
    </source>
</evidence>
<evidence type="ECO:0000313" key="3">
    <source>
        <dbReference type="Proteomes" id="UP000018861"/>
    </source>
</evidence>
<name>W4P9M6_9BACE</name>
<gene>
    <name evidence="2" type="ORF">JCM6292_2885</name>
</gene>
<proteinExistence type="predicted"/>
<sequence>MPNYSDITIHHGFALSTERKTPIHINYGYADTDSIRIHLPEGYVIEGRPGNTELKTRFGNFKSTIRVEGKEVLVVHSLSIAKGVYPPEAYADFRKKTSLFIIHNVIAI</sequence>
<feature type="domain" description="DUF3858" evidence="1">
    <location>
        <begin position="9"/>
        <end position="95"/>
    </location>
</feature>
<protein>
    <recommendedName>
        <fullName evidence="1">DUF3858 domain-containing protein</fullName>
    </recommendedName>
</protein>
<dbReference type="EMBL" id="BAIQ01000035">
    <property type="protein sequence ID" value="GAE16452.1"/>
    <property type="molecule type" value="Genomic_DNA"/>
</dbReference>
<dbReference type="Pfam" id="PF12970">
    <property type="entry name" value="DUF3858"/>
    <property type="match status" value="1"/>
</dbReference>
<accession>W4P9M6</accession>
<comment type="caution">
    <text evidence="2">The sequence shown here is derived from an EMBL/GenBank/DDBJ whole genome shotgun (WGS) entry which is preliminary data.</text>
</comment>
<dbReference type="Proteomes" id="UP000018861">
    <property type="component" value="Unassembled WGS sequence"/>
</dbReference>